<evidence type="ECO:0000313" key="2">
    <source>
        <dbReference type="EMBL" id="RNA33205.1"/>
    </source>
</evidence>
<sequence length="174" mass="20176">MSRKYLTTIQKKQCFVELLIQEFPLVPVLIDLFLNSFLGLCAMGFQIASIVLKTDLYFIGCGHRIWVGFFALLTELFSSKLVFNRNIGFFTVTCVLKIISFLISTALIVIPALIFRHNLAQCTEVYCQNAWINYVLLGIGIAMKIESLIFWLAFGIKYKLFSRKFNYNNYYIKY</sequence>
<protein>
    <submittedName>
        <fullName evidence="2">Uncharacterized protein</fullName>
    </submittedName>
</protein>
<evidence type="ECO:0000256" key="1">
    <source>
        <dbReference type="SAM" id="Phobius"/>
    </source>
</evidence>
<dbReference type="EMBL" id="REGN01001668">
    <property type="protein sequence ID" value="RNA33205.1"/>
    <property type="molecule type" value="Genomic_DNA"/>
</dbReference>
<name>A0A3M7SC27_BRAPC</name>
<comment type="caution">
    <text evidence="2">The sequence shown here is derived from an EMBL/GenBank/DDBJ whole genome shotgun (WGS) entry which is preliminary data.</text>
</comment>
<dbReference type="AlphaFoldDB" id="A0A3M7SC27"/>
<keyword evidence="1" id="KW-0812">Transmembrane</keyword>
<feature type="transmembrane region" description="Helical" evidence="1">
    <location>
        <begin position="134"/>
        <end position="154"/>
    </location>
</feature>
<proteinExistence type="predicted"/>
<accession>A0A3M7SC27</accession>
<feature type="transmembrane region" description="Helical" evidence="1">
    <location>
        <begin position="28"/>
        <end position="50"/>
    </location>
</feature>
<evidence type="ECO:0000313" key="3">
    <source>
        <dbReference type="Proteomes" id="UP000276133"/>
    </source>
</evidence>
<feature type="transmembrane region" description="Helical" evidence="1">
    <location>
        <begin position="89"/>
        <end position="114"/>
    </location>
</feature>
<keyword evidence="3" id="KW-1185">Reference proteome</keyword>
<reference evidence="2 3" key="1">
    <citation type="journal article" date="2018" name="Sci. Rep.">
        <title>Genomic signatures of local adaptation to the degree of environmental predictability in rotifers.</title>
        <authorList>
            <person name="Franch-Gras L."/>
            <person name="Hahn C."/>
            <person name="Garcia-Roger E.M."/>
            <person name="Carmona M.J."/>
            <person name="Serra M."/>
            <person name="Gomez A."/>
        </authorList>
    </citation>
    <scope>NUCLEOTIDE SEQUENCE [LARGE SCALE GENOMIC DNA]</scope>
    <source>
        <strain evidence="2">HYR1</strain>
    </source>
</reference>
<dbReference type="Proteomes" id="UP000276133">
    <property type="component" value="Unassembled WGS sequence"/>
</dbReference>
<keyword evidence="1" id="KW-0472">Membrane</keyword>
<keyword evidence="1" id="KW-1133">Transmembrane helix</keyword>
<feature type="transmembrane region" description="Helical" evidence="1">
    <location>
        <begin position="56"/>
        <end position="77"/>
    </location>
</feature>
<gene>
    <name evidence="2" type="ORF">BpHYR1_037592</name>
</gene>
<organism evidence="2 3">
    <name type="scientific">Brachionus plicatilis</name>
    <name type="common">Marine rotifer</name>
    <name type="synonym">Brachionus muelleri</name>
    <dbReference type="NCBI Taxonomy" id="10195"/>
    <lineage>
        <taxon>Eukaryota</taxon>
        <taxon>Metazoa</taxon>
        <taxon>Spiralia</taxon>
        <taxon>Gnathifera</taxon>
        <taxon>Rotifera</taxon>
        <taxon>Eurotatoria</taxon>
        <taxon>Monogononta</taxon>
        <taxon>Pseudotrocha</taxon>
        <taxon>Ploima</taxon>
        <taxon>Brachionidae</taxon>
        <taxon>Brachionus</taxon>
    </lineage>
</organism>